<dbReference type="EMBL" id="JAKMXF010000044">
    <property type="protein sequence ID" value="KAI6659918.1"/>
    <property type="molecule type" value="Genomic_DNA"/>
</dbReference>
<organism evidence="1 2">
    <name type="scientific">Oopsacas minuta</name>
    <dbReference type="NCBI Taxonomy" id="111878"/>
    <lineage>
        <taxon>Eukaryota</taxon>
        <taxon>Metazoa</taxon>
        <taxon>Porifera</taxon>
        <taxon>Hexactinellida</taxon>
        <taxon>Hexasterophora</taxon>
        <taxon>Lyssacinosida</taxon>
        <taxon>Leucopsacidae</taxon>
        <taxon>Oopsacas</taxon>
    </lineage>
</organism>
<dbReference type="AlphaFoldDB" id="A0AAV7KGA5"/>
<protein>
    <submittedName>
        <fullName evidence="1">Uncharacterized protein</fullName>
    </submittedName>
</protein>
<evidence type="ECO:0000313" key="2">
    <source>
        <dbReference type="Proteomes" id="UP001165289"/>
    </source>
</evidence>
<proteinExistence type="predicted"/>
<comment type="caution">
    <text evidence="1">The sequence shown here is derived from an EMBL/GenBank/DDBJ whole genome shotgun (WGS) entry which is preliminary data.</text>
</comment>
<reference evidence="1 2" key="1">
    <citation type="journal article" date="2023" name="BMC Biol.">
        <title>The compact genome of the sponge Oopsacas minuta (Hexactinellida) is lacking key metazoan core genes.</title>
        <authorList>
            <person name="Santini S."/>
            <person name="Schenkelaars Q."/>
            <person name="Jourda C."/>
            <person name="Duchesne M."/>
            <person name="Belahbib H."/>
            <person name="Rocher C."/>
            <person name="Selva M."/>
            <person name="Riesgo A."/>
            <person name="Vervoort M."/>
            <person name="Leys S.P."/>
            <person name="Kodjabachian L."/>
            <person name="Le Bivic A."/>
            <person name="Borchiellini C."/>
            <person name="Claverie J.M."/>
            <person name="Renard E."/>
        </authorList>
    </citation>
    <scope>NUCLEOTIDE SEQUENCE [LARGE SCALE GENOMIC DNA]</scope>
    <source>
        <strain evidence="1">SPO-2</strain>
    </source>
</reference>
<gene>
    <name evidence="1" type="ORF">LOD99_14258</name>
</gene>
<keyword evidence="2" id="KW-1185">Reference proteome</keyword>
<dbReference type="Proteomes" id="UP001165289">
    <property type="component" value="Unassembled WGS sequence"/>
</dbReference>
<accession>A0AAV7KGA5</accession>
<sequence length="367" mass="41877">MIHNLNGIINTPSTSIAKCALFQNDPTYARDLQVLFDELHKQKQDSFYEFLDQFDSESIQKRIWSAGISPEVQSILSRNLSDIIPILSLLIVLSACQGIPNDVTYVLAAISRSSLDYNIPLESLLQCLSAQHTDLSKFILNIHHSLTDWPIFITRFKSYFKEILIPESVGEYHVKMVLIRETTIYLSKFFNCYLQPDHVDVIRTIRTAKRVCPRCIHGVILLATSTRINNLPDPIVTPVCDLIPENFQSTLYPDEDQAADFMLTLYNYGLTLQHLTHFSPECPLICSEILLARFSQQYIIPLKQLISFKREVIKLMCSNKICAKCGKEYSGSKYPPIPEHTSCSFWDNDTSSISIHSKFISTNIKSE</sequence>
<evidence type="ECO:0000313" key="1">
    <source>
        <dbReference type="EMBL" id="KAI6659918.1"/>
    </source>
</evidence>
<name>A0AAV7KGA5_9METZ</name>